<dbReference type="Gene3D" id="3.40.50.1360">
    <property type="match status" value="1"/>
</dbReference>
<dbReference type="InterPro" id="IPR037171">
    <property type="entry name" value="NagB/RpiA_transferase-like"/>
</dbReference>
<dbReference type="GO" id="GO:0003677">
    <property type="term" value="F:DNA binding"/>
    <property type="evidence" value="ECO:0007669"/>
    <property type="project" value="UniProtKB-KW"/>
</dbReference>
<dbReference type="PROSITE" id="PS51000">
    <property type="entry name" value="HTH_DEOR_2"/>
    <property type="match status" value="1"/>
</dbReference>
<evidence type="ECO:0000313" key="7">
    <source>
        <dbReference type="Proteomes" id="UP001219862"/>
    </source>
</evidence>
<dbReference type="SUPFAM" id="SSF46785">
    <property type="entry name" value="Winged helix' DNA-binding domain"/>
    <property type="match status" value="1"/>
</dbReference>
<dbReference type="SMART" id="SM01134">
    <property type="entry name" value="DeoRC"/>
    <property type="match status" value="1"/>
</dbReference>
<dbReference type="RefSeq" id="WP_273595463.1">
    <property type="nucleotide sequence ID" value="NZ_JAQQXS010000003.1"/>
</dbReference>
<dbReference type="PANTHER" id="PTHR30363">
    <property type="entry name" value="HTH-TYPE TRANSCRIPTIONAL REGULATOR SRLR-RELATED"/>
    <property type="match status" value="1"/>
</dbReference>
<dbReference type="SMART" id="SM00420">
    <property type="entry name" value="HTH_DEOR"/>
    <property type="match status" value="1"/>
</dbReference>
<feature type="domain" description="HTH deoR-type" evidence="5">
    <location>
        <begin position="3"/>
        <end position="58"/>
    </location>
</feature>
<dbReference type="SUPFAM" id="SSF100950">
    <property type="entry name" value="NagB/RpiA/CoA transferase-like"/>
    <property type="match status" value="1"/>
</dbReference>
<dbReference type="PROSITE" id="PS00894">
    <property type="entry name" value="HTH_DEOR_1"/>
    <property type="match status" value="1"/>
</dbReference>
<evidence type="ECO:0000256" key="3">
    <source>
        <dbReference type="ARBA" id="ARBA00023125"/>
    </source>
</evidence>
<dbReference type="InterPro" id="IPR018356">
    <property type="entry name" value="Tscrpt_reg_HTH_DeoR_CS"/>
</dbReference>
<gene>
    <name evidence="6" type="ORF">PRZ01_03945</name>
</gene>
<dbReference type="InterPro" id="IPR036388">
    <property type="entry name" value="WH-like_DNA-bd_sf"/>
</dbReference>
<comment type="caution">
    <text evidence="6">The sequence shown here is derived from an EMBL/GenBank/DDBJ whole genome shotgun (WGS) entry which is preliminary data.</text>
</comment>
<dbReference type="Proteomes" id="UP001219862">
    <property type="component" value="Unassembled WGS sequence"/>
</dbReference>
<evidence type="ECO:0000259" key="5">
    <source>
        <dbReference type="PROSITE" id="PS51000"/>
    </source>
</evidence>
<dbReference type="Pfam" id="PF00455">
    <property type="entry name" value="DeoRC"/>
    <property type="match status" value="1"/>
</dbReference>
<organism evidence="6 7">
    <name type="scientific">Roseateles koreensis</name>
    <dbReference type="NCBI Taxonomy" id="2987526"/>
    <lineage>
        <taxon>Bacteria</taxon>
        <taxon>Pseudomonadati</taxon>
        <taxon>Pseudomonadota</taxon>
        <taxon>Betaproteobacteria</taxon>
        <taxon>Burkholderiales</taxon>
        <taxon>Sphaerotilaceae</taxon>
        <taxon>Roseateles</taxon>
    </lineage>
</organism>
<evidence type="ECO:0000313" key="6">
    <source>
        <dbReference type="EMBL" id="MDC8784343.1"/>
    </source>
</evidence>
<keyword evidence="1" id="KW-0678">Repressor</keyword>
<evidence type="ECO:0000256" key="1">
    <source>
        <dbReference type="ARBA" id="ARBA00022491"/>
    </source>
</evidence>
<keyword evidence="2" id="KW-0805">Transcription regulation</keyword>
<keyword evidence="7" id="KW-1185">Reference proteome</keyword>
<dbReference type="InterPro" id="IPR050313">
    <property type="entry name" value="Carb_Metab_HTH_regulators"/>
</dbReference>
<dbReference type="PRINTS" id="PR00037">
    <property type="entry name" value="HTHLACR"/>
</dbReference>
<accession>A0ABT5KPP8</accession>
<dbReference type="EMBL" id="JAQQXS010000003">
    <property type="protein sequence ID" value="MDC8784343.1"/>
    <property type="molecule type" value="Genomic_DNA"/>
</dbReference>
<sequence>MWLPERHKKIIALLNERQRLTTETFALELGVSRETVRRDLIELAQTGKLNRIHGGAVPSSATPEPSYQVRTQLNREEKQSIARCAAPLLQRGCSCFIDAGSTTLALARELILHNDLQIITNSIEVARVLSHNARLDVMLLGGRLDGGVPAVFGEHTVAEIARFHVDLALISPVAVDAEHGAMSYAQHEAGVARAMLAHARTRILLADHHKLGQTSRMQVCPSNSIDLLVTNAEASAEQLAALRQSGVRDILRAP</sequence>
<name>A0ABT5KPP8_9BURK</name>
<keyword evidence="3 6" id="KW-0238">DNA-binding</keyword>
<dbReference type="InterPro" id="IPR036390">
    <property type="entry name" value="WH_DNA-bd_sf"/>
</dbReference>
<protein>
    <submittedName>
        <fullName evidence="6">DeoR/GlpR family DNA-binding transcription regulator</fullName>
    </submittedName>
</protein>
<proteinExistence type="predicted"/>
<dbReference type="Gene3D" id="1.10.10.10">
    <property type="entry name" value="Winged helix-like DNA-binding domain superfamily/Winged helix DNA-binding domain"/>
    <property type="match status" value="1"/>
</dbReference>
<evidence type="ECO:0000256" key="4">
    <source>
        <dbReference type="ARBA" id="ARBA00023163"/>
    </source>
</evidence>
<dbReference type="Pfam" id="PF08220">
    <property type="entry name" value="HTH_DeoR"/>
    <property type="match status" value="1"/>
</dbReference>
<keyword evidence="4" id="KW-0804">Transcription</keyword>
<dbReference type="PANTHER" id="PTHR30363:SF4">
    <property type="entry name" value="GLYCEROL-3-PHOSPHATE REGULON REPRESSOR"/>
    <property type="match status" value="1"/>
</dbReference>
<reference evidence="6 7" key="1">
    <citation type="submission" date="2022-10" db="EMBL/GenBank/DDBJ databases">
        <title>paucibacter sp. hw8 Genome sequencing.</title>
        <authorList>
            <person name="Park S."/>
        </authorList>
    </citation>
    <scope>NUCLEOTIDE SEQUENCE [LARGE SCALE GENOMIC DNA]</scope>
    <source>
        <strain evidence="7">hw8</strain>
    </source>
</reference>
<dbReference type="InterPro" id="IPR014036">
    <property type="entry name" value="DeoR-like_C"/>
</dbReference>
<evidence type="ECO:0000256" key="2">
    <source>
        <dbReference type="ARBA" id="ARBA00023015"/>
    </source>
</evidence>
<dbReference type="InterPro" id="IPR001034">
    <property type="entry name" value="DeoR_HTH"/>
</dbReference>